<organism evidence="1 2">
    <name type="scientific">Microcystis wesenbergii Mw_MB_S_20031200_S109D</name>
    <dbReference type="NCBI Taxonomy" id="2486241"/>
    <lineage>
        <taxon>Bacteria</taxon>
        <taxon>Bacillati</taxon>
        <taxon>Cyanobacteriota</taxon>
        <taxon>Cyanophyceae</taxon>
        <taxon>Oscillatoriophycideae</taxon>
        <taxon>Chroococcales</taxon>
        <taxon>Microcystaceae</taxon>
        <taxon>Microcystis</taxon>
    </lineage>
</organism>
<reference evidence="1 2" key="1">
    <citation type="submission" date="2019-01" db="EMBL/GenBank/DDBJ databases">
        <title>Coherence of Microcystis species and biogeography revealed through population genomics.</title>
        <authorList>
            <person name="Perez-Carrascal O.M."/>
            <person name="Terrat Y."/>
            <person name="Giani A."/>
            <person name="Fortin N."/>
            <person name="Tromas N."/>
            <person name="Shapiro B.J."/>
        </authorList>
    </citation>
    <scope>NUCLEOTIDE SEQUENCE [LARGE SCALE GENOMIC DNA]</scope>
    <source>
        <strain evidence="1">Mw_MB_S_20031200_S109D</strain>
    </source>
</reference>
<proteinExistence type="predicted"/>
<accession>A0A552LDZ1</accession>
<comment type="caution">
    <text evidence="1">The sequence shown here is derived from an EMBL/GenBank/DDBJ whole genome shotgun (WGS) entry which is preliminary data.</text>
</comment>
<protein>
    <recommendedName>
        <fullName evidence="3">HEAT repeat domain-containing protein</fullName>
    </recommendedName>
</protein>
<name>A0A552LDZ1_9CHRO</name>
<gene>
    <name evidence="1" type="ORF">EWV88_20750</name>
</gene>
<evidence type="ECO:0000313" key="1">
    <source>
        <dbReference type="EMBL" id="TRV18432.1"/>
    </source>
</evidence>
<evidence type="ECO:0000313" key="2">
    <source>
        <dbReference type="Proteomes" id="UP000318616"/>
    </source>
</evidence>
<dbReference type="Proteomes" id="UP000318616">
    <property type="component" value="Unassembled WGS sequence"/>
</dbReference>
<evidence type="ECO:0008006" key="3">
    <source>
        <dbReference type="Google" id="ProtNLM"/>
    </source>
</evidence>
<dbReference type="AlphaFoldDB" id="A0A552LDZ1"/>
<dbReference type="EMBL" id="SFAP01000260">
    <property type="protein sequence ID" value="TRV18432.1"/>
    <property type="molecule type" value="Genomic_DNA"/>
</dbReference>
<sequence length="79" mass="8849">MVEKLLKFDIEIAQNVAGDFEAYQQANSTKLCAALMALSDPSISYSLAGNYNTPKKLLKELQNHTDPYVASEARRRLED</sequence>